<reference evidence="1 2" key="1">
    <citation type="submission" date="2019-10" db="EMBL/GenBank/DDBJ databases">
        <title>Description of Paenibacillus pedi sp. nov.</title>
        <authorList>
            <person name="Carlier A."/>
            <person name="Qi S."/>
        </authorList>
    </citation>
    <scope>NUCLEOTIDE SEQUENCE [LARGE SCALE GENOMIC DNA]</scope>
    <source>
        <strain evidence="1 2">LMG 31457</strain>
    </source>
</reference>
<evidence type="ECO:0000313" key="1">
    <source>
        <dbReference type="EMBL" id="NOV02958.1"/>
    </source>
</evidence>
<dbReference type="RefSeq" id="WP_171685789.1">
    <property type="nucleotide sequence ID" value="NZ_WHNZ01000050.1"/>
</dbReference>
<protein>
    <recommendedName>
        <fullName evidence="3">DUF4872 domain-containing protein</fullName>
    </recommendedName>
</protein>
<name>A0ABX1ZVX7_9BACL</name>
<gene>
    <name evidence="1" type="ORF">GC097_23410</name>
</gene>
<dbReference type="Proteomes" id="UP000618579">
    <property type="component" value="Unassembled WGS sequence"/>
</dbReference>
<accession>A0ABX1ZVX7</accession>
<proteinExistence type="predicted"/>
<organism evidence="1 2">
    <name type="scientific">Paenibacillus planticolens</name>
    <dbReference type="NCBI Taxonomy" id="2654976"/>
    <lineage>
        <taxon>Bacteria</taxon>
        <taxon>Bacillati</taxon>
        <taxon>Bacillota</taxon>
        <taxon>Bacilli</taxon>
        <taxon>Bacillales</taxon>
        <taxon>Paenibacillaceae</taxon>
        <taxon>Paenibacillus</taxon>
    </lineage>
</organism>
<keyword evidence="2" id="KW-1185">Reference proteome</keyword>
<dbReference type="EMBL" id="WHNZ01000050">
    <property type="protein sequence ID" value="NOV02958.1"/>
    <property type="molecule type" value="Genomic_DNA"/>
</dbReference>
<evidence type="ECO:0000313" key="2">
    <source>
        <dbReference type="Proteomes" id="UP000618579"/>
    </source>
</evidence>
<sequence length="340" mass="38252">MIADQLFNRDWMKTMTSAASAVYGAVSYNDKKNFSLVDVMGLTGHAFRLNIDPKEVNVAGPTSFPGGYILRRNLCNLGYTSNMGEASVPVSPNDLEQTIALIQRTVDKGYPAIAFDLFIPEFGLIYGYDDETQMFNAKDVSKDGMKSYAEIGRPKIGVLFLVTIEDSLPHSKYEMLRMALDMIVDHSRGREWTYNFKDRYAQGLKGYDAWIQVMEERNADEFGNAYNTAVAADAREFAFQFLQELTVKWDGTNVVERTVRARAAEAADHFVAVAEALDKMRQMFPFPEGGRPKDPEQADKAIELLSAARDAETKGIEVLEKLLSFMKAYHSDIWIKPTPK</sequence>
<comment type="caution">
    <text evidence="1">The sequence shown here is derived from an EMBL/GenBank/DDBJ whole genome shotgun (WGS) entry which is preliminary data.</text>
</comment>
<evidence type="ECO:0008006" key="3">
    <source>
        <dbReference type="Google" id="ProtNLM"/>
    </source>
</evidence>